<dbReference type="Proteomes" id="UP000011087">
    <property type="component" value="Unassembled WGS sequence"/>
</dbReference>
<sequence>MTEIGSKGTCRSFSGVGADLLVNDRMEEAIVGKKASTSSHHAPAPEMLKRTRSVQPEMLSMTEDSLDNDLKLQEAAKGRKRGRSSRTGQERRPLDMEDIVGILRELNDIKSRIMFQFPDLDKFISSNSCGDDLPGSVNSEESFTQREPNTNPSPQSDQRRSSRVMKGMKPLPHAFYNGWRTSSVDMETLHEIVRKEIPPIMSEFHASSSDLSAHVADSNMSQHDRYPGALLSPGDSLFPIMNSDGPNGQKPTKPDDNTPDDLEENWVNCAENAYGAFIHMALRDSIGHAFLNCGLMVIASVLIQIAFAYELWSSLPPLDEANICHIPMDLQFSAIMVFMTLMLNNVPSMMKAANISLLSPVCWVDEAVDTVRTHWFIRVLVFIFAVLTEVFTWSGILVAGVCWILTSVSVDLVIRSTVAIMFVQNVDEIIFESCCTADIKDGVEQTRYQLHKWLRTGKQRSEWVNNLREFYGRYVHLPLLAAMSFTLVYITRHDGKNRCRI</sequence>
<evidence type="ECO:0000256" key="2">
    <source>
        <dbReference type="SAM" id="Phobius"/>
    </source>
</evidence>
<name>L1I748_GUITC</name>
<dbReference type="HOGENOM" id="CLU_544519_0_0_1"/>
<keyword evidence="2" id="KW-0472">Membrane</keyword>
<dbReference type="GeneID" id="17288811"/>
<keyword evidence="2" id="KW-0812">Transmembrane</keyword>
<dbReference type="EnsemblProtists" id="EKX32081">
    <property type="protein sequence ID" value="EKX32081"/>
    <property type="gene ID" value="GUITHDRAFT_148854"/>
</dbReference>
<dbReference type="KEGG" id="gtt:GUITHDRAFT_148854"/>
<keyword evidence="5" id="KW-1185">Reference proteome</keyword>
<reference evidence="5" key="2">
    <citation type="submission" date="2012-11" db="EMBL/GenBank/DDBJ databases">
        <authorList>
            <person name="Kuo A."/>
            <person name="Curtis B.A."/>
            <person name="Tanifuji G."/>
            <person name="Burki F."/>
            <person name="Gruber A."/>
            <person name="Irimia M."/>
            <person name="Maruyama S."/>
            <person name="Arias M.C."/>
            <person name="Ball S.G."/>
            <person name="Gile G.H."/>
            <person name="Hirakawa Y."/>
            <person name="Hopkins J.F."/>
            <person name="Rensing S.A."/>
            <person name="Schmutz J."/>
            <person name="Symeonidi A."/>
            <person name="Elias M."/>
            <person name="Eveleigh R.J."/>
            <person name="Herman E.K."/>
            <person name="Klute M.J."/>
            <person name="Nakayama T."/>
            <person name="Obornik M."/>
            <person name="Reyes-Prieto A."/>
            <person name="Armbrust E.V."/>
            <person name="Aves S.J."/>
            <person name="Beiko R.G."/>
            <person name="Coutinho P."/>
            <person name="Dacks J.B."/>
            <person name="Durnford D.G."/>
            <person name="Fast N.M."/>
            <person name="Green B.R."/>
            <person name="Grisdale C."/>
            <person name="Hempe F."/>
            <person name="Henrissat B."/>
            <person name="Hoppner M.P."/>
            <person name="Ishida K.-I."/>
            <person name="Kim E."/>
            <person name="Koreny L."/>
            <person name="Kroth P.G."/>
            <person name="Liu Y."/>
            <person name="Malik S.-B."/>
            <person name="Maier U.G."/>
            <person name="McRose D."/>
            <person name="Mock T."/>
            <person name="Neilson J.A."/>
            <person name="Onodera N.T."/>
            <person name="Poole A.M."/>
            <person name="Pritham E.J."/>
            <person name="Richards T.A."/>
            <person name="Rocap G."/>
            <person name="Roy S.W."/>
            <person name="Sarai C."/>
            <person name="Schaack S."/>
            <person name="Shirato S."/>
            <person name="Slamovits C.H."/>
            <person name="Spencer D.F."/>
            <person name="Suzuki S."/>
            <person name="Worden A.Z."/>
            <person name="Zauner S."/>
            <person name="Barry K."/>
            <person name="Bell C."/>
            <person name="Bharti A.K."/>
            <person name="Crow J.A."/>
            <person name="Grimwood J."/>
            <person name="Kramer R."/>
            <person name="Lindquist E."/>
            <person name="Lucas S."/>
            <person name="Salamov A."/>
            <person name="McFadden G.I."/>
            <person name="Lane C.E."/>
            <person name="Keeling P.J."/>
            <person name="Gray M.W."/>
            <person name="Grigoriev I.V."/>
            <person name="Archibald J.M."/>
        </authorList>
    </citation>
    <scope>NUCLEOTIDE SEQUENCE</scope>
    <source>
        <strain evidence="5">CCMP2712</strain>
    </source>
</reference>
<feature type="region of interest" description="Disordered" evidence="1">
    <location>
        <begin position="237"/>
        <end position="261"/>
    </location>
</feature>
<protein>
    <submittedName>
        <fullName evidence="3 4">Uncharacterized protein</fullName>
    </submittedName>
</protein>
<feature type="region of interest" description="Disordered" evidence="1">
    <location>
        <begin position="74"/>
        <end position="93"/>
    </location>
</feature>
<feature type="transmembrane region" description="Helical" evidence="2">
    <location>
        <begin position="471"/>
        <end position="490"/>
    </location>
</feature>
<dbReference type="AlphaFoldDB" id="L1I748"/>
<organism evidence="3">
    <name type="scientific">Guillardia theta (strain CCMP2712)</name>
    <name type="common">Cryptophyte</name>
    <dbReference type="NCBI Taxonomy" id="905079"/>
    <lineage>
        <taxon>Eukaryota</taxon>
        <taxon>Cryptophyceae</taxon>
        <taxon>Pyrenomonadales</taxon>
        <taxon>Geminigeraceae</taxon>
        <taxon>Guillardia</taxon>
    </lineage>
</organism>
<evidence type="ECO:0000256" key="1">
    <source>
        <dbReference type="SAM" id="MobiDB-lite"/>
    </source>
</evidence>
<feature type="transmembrane region" description="Helical" evidence="2">
    <location>
        <begin position="289"/>
        <end position="309"/>
    </location>
</feature>
<dbReference type="RefSeq" id="XP_005819061.1">
    <property type="nucleotide sequence ID" value="XM_005819004.1"/>
</dbReference>
<keyword evidence="2" id="KW-1133">Transmembrane helix</keyword>
<reference evidence="3 5" key="1">
    <citation type="journal article" date="2012" name="Nature">
        <title>Algal genomes reveal evolutionary mosaicism and the fate of nucleomorphs.</title>
        <authorList>
            <consortium name="DOE Joint Genome Institute"/>
            <person name="Curtis B.A."/>
            <person name="Tanifuji G."/>
            <person name="Burki F."/>
            <person name="Gruber A."/>
            <person name="Irimia M."/>
            <person name="Maruyama S."/>
            <person name="Arias M.C."/>
            <person name="Ball S.G."/>
            <person name="Gile G.H."/>
            <person name="Hirakawa Y."/>
            <person name="Hopkins J.F."/>
            <person name="Kuo A."/>
            <person name="Rensing S.A."/>
            <person name="Schmutz J."/>
            <person name="Symeonidi A."/>
            <person name="Elias M."/>
            <person name="Eveleigh R.J."/>
            <person name="Herman E.K."/>
            <person name="Klute M.J."/>
            <person name="Nakayama T."/>
            <person name="Obornik M."/>
            <person name="Reyes-Prieto A."/>
            <person name="Armbrust E.V."/>
            <person name="Aves S.J."/>
            <person name="Beiko R.G."/>
            <person name="Coutinho P."/>
            <person name="Dacks J.B."/>
            <person name="Durnford D.G."/>
            <person name="Fast N.M."/>
            <person name="Green B.R."/>
            <person name="Grisdale C.J."/>
            <person name="Hempel F."/>
            <person name="Henrissat B."/>
            <person name="Hoppner M.P."/>
            <person name="Ishida K."/>
            <person name="Kim E."/>
            <person name="Koreny L."/>
            <person name="Kroth P.G."/>
            <person name="Liu Y."/>
            <person name="Malik S.B."/>
            <person name="Maier U.G."/>
            <person name="McRose D."/>
            <person name="Mock T."/>
            <person name="Neilson J.A."/>
            <person name="Onodera N.T."/>
            <person name="Poole A.M."/>
            <person name="Pritham E.J."/>
            <person name="Richards T.A."/>
            <person name="Rocap G."/>
            <person name="Roy S.W."/>
            <person name="Sarai C."/>
            <person name="Schaack S."/>
            <person name="Shirato S."/>
            <person name="Slamovits C.H."/>
            <person name="Spencer D.F."/>
            <person name="Suzuki S."/>
            <person name="Worden A.Z."/>
            <person name="Zauner S."/>
            <person name="Barry K."/>
            <person name="Bell C."/>
            <person name="Bharti A.K."/>
            <person name="Crow J.A."/>
            <person name="Grimwood J."/>
            <person name="Kramer R."/>
            <person name="Lindquist E."/>
            <person name="Lucas S."/>
            <person name="Salamov A."/>
            <person name="McFadden G.I."/>
            <person name="Lane C.E."/>
            <person name="Keeling P.J."/>
            <person name="Gray M.W."/>
            <person name="Grigoriev I.V."/>
            <person name="Archibald J.M."/>
        </authorList>
    </citation>
    <scope>NUCLEOTIDE SEQUENCE</scope>
    <source>
        <strain evidence="3 5">CCMP2712</strain>
    </source>
</reference>
<proteinExistence type="predicted"/>
<evidence type="ECO:0000313" key="5">
    <source>
        <dbReference type="Proteomes" id="UP000011087"/>
    </source>
</evidence>
<accession>L1I748</accession>
<evidence type="ECO:0000313" key="4">
    <source>
        <dbReference type="EnsemblProtists" id="EKX32081"/>
    </source>
</evidence>
<dbReference type="EMBL" id="JH993212">
    <property type="protein sequence ID" value="EKX32081.1"/>
    <property type="molecule type" value="Genomic_DNA"/>
</dbReference>
<reference evidence="4" key="3">
    <citation type="submission" date="2015-06" db="UniProtKB">
        <authorList>
            <consortium name="EnsemblProtists"/>
        </authorList>
    </citation>
    <scope>IDENTIFICATION</scope>
</reference>
<evidence type="ECO:0000313" key="3">
    <source>
        <dbReference type="EMBL" id="EKX32081.1"/>
    </source>
</evidence>
<feature type="transmembrane region" description="Helical" evidence="2">
    <location>
        <begin position="379"/>
        <end position="406"/>
    </location>
</feature>
<feature type="region of interest" description="Disordered" evidence="1">
    <location>
        <begin position="32"/>
        <end position="53"/>
    </location>
</feature>
<feature type="transmembrane region" description="Helical" evidence="2">
    <location>
        <begin position="329"/>
        <end position="346"/>
    </location>
</feature>
<dbReference type="PaxDb" id="55529-EKX32081"/>
<feature type="compositionally biased region" description="Polar residues" evidence="1">
    <location>
        <begin position="136"/>
        <end position="150"/>
    </location>
</feature>
<feature type="region of interest" description="Disordered" evidence="1">
    <location>
        <begin position="131"/>
        <end position="168"/>
    </location>
</feature>
<gene>
    <name evidence="3" type="ORF">GUITHDRAFT_148854</name>
</gene>